<feature type="domain" description="ACT" evidence="10">
    <location>
        <begin position="667"/>
        <end position="742"/>
    </location>
</feature>
<dbReference type="InterPro" id="IPR004811">
    <property type="entry name" value="RelA/Spo_fam"/>
</dbReference>
<dbReference type="Gene3D" id="3.30.70.260">
    <property type="match status" value="1"/>
</dbReference>
<reference evidence="13" key="2">
    <citation type="journal article" date="2021" name="PeerJ">
        <title>Extensive microbial diversity within the chicken gut microbiome revealed by metagenomics and culture.</title>
        <authorList>
            <person name="Gilroy R."/>
            <person name="Ravi A."/>
            <person name="Getino M."/>
            <person name="Pursley I."/>
            <person name="Horton D.L."/>
            <person name="Alikhan N.F."/>
            <person name="Baker D."/>
            <person name="Gharbi K."/>
            <person name="Hall N."/>
            <person name="Watson M."/>
            <person name="Adriaenssens E.M."/>
            <person name="Foster-Nyarko E."/>
            <person name="Jarju S."/>
            <person name="Secka A."/>
            <person name="Antonio M."/>
            <person name="Oren A."/>
            <person name="Chaudhuri R.R."/>
            <person name="La Ragione R."/>
            <person name="Hildebrand F."/>
            <person name="Pallen M.J."/>
        </authorList>
    </citation>
    <scope>NUCLEOTIDE SEQUENCE</scope>
    <source>
        <strain evidence="13">11159</strain>
    </source>
</reference>
<dbReference type="InterPro" id="IPR002912">
    <property type="entry name" value="ACT_dom"/>
</dbReference>
<evidence type="ECO:0000256" key="8">
    <source>
        <dbReference type="ARBA" id="ARBA00048244"/>
    </source>
</evidence>
<evidence type="ECO:0000256" key="7">
    <source>
        <dbReference type="ARBA" id="ARBA00033308"/>
    </source>
</evidence>
<evidence type="ECO:0000313" key="13">
    <source>
        <dbReference type="EMBL" id="MBO8427200.1"/>
    </source>
</evidence>
<sequence length="742" mass="85084">MKENKLTEIKPNGGYKMHTFEEVKASFLTYIHDKNSIKLIEDAYHFVEKKHAGIYRKSGEPYIHHLIEVAYILTTLQCGPVTIASGLLHDVVEDTDTTIEDIKKLFGNECAKIVDALTKIQRLKLSHRTQEEFEAEDRRKIFLGMAKDARVIIIKLADRLHNMRTVEALKEERQKALAKETLDVFAPIAHRLGIYRIESELEDLSLKVLEPDKYNEILYLLNRKIKNRSKALENLRKKIADIILKTNIKFEIESRVKSIYSIYKKMYLKEHSFDEIYDVLALRIITETEINCYEILGLIHAHFKPIPGRFKDYIAVPKPNLYQSLHTCIVAGDGNIFEVQIRTKEMDEVAETGVAAHWRYKEGETYNPKKEQQEIEEKLHWFRDFVSMTSENQNENAQEFMEHLSKDIFEANVYVFTPKGRVIDLPAGSTPLDFAYKIHTKVGDQAVGAMVNNSLVPLNTVLNTGDVVDIKTFKNSPGPNEGWLKIVKTNTAKSNIKKFLQKKNNELLRNDKISKGRQSCVDFFKERGVDEKEMENLLSTENVLNNYHFKDIDELYIAVSNHKPSPANLCDFLGIKRKETSALNLSKKENTDNDNCPVYVKGATKGLQITLGNCCTPIPGDTIVGYVTKGKGITVHRTNCPNIQNDKSRLIDVYWKNNLGVANYPVDIIIECNDRNDLLADILSTLNANKVKVTELNAKLHPETLTTTVYCQIYVPDVTTLHHTFQILKNVKDVYEIRRQIH</sequence>
<comment type="similarity">
    <text evidence="9">Belongs to the relA/spoT family.</text>
</comment>
<dbReference type="NCBIfam" id="TIGR00691">
    <property type="entry name" value="spoT_relA"/>
    <property type="match status" value="1"/>
</dbReference>
<evidence type="ECO:0000313" key="14">
    <source>
        <dbReference type="Proteomes" id="UP000823613"/>
    </source>
</evidence>
<comment type="function">
    <text evidence="9">In eubacteria ppGpp (guanosine 3'-diphosphate 5'-diphosphate) is a mediator of the stringent response that coordinates a variety of cellular activities in response to changes in nutritional abundance.</text>
</comment>
<dbReference type="SUPFAM" id="SSF55021">
    <property type="entry name" value="ACT-like"/>
    <property type="match status" value="1"/>
</dbReference>
<keyword evidence="4" id="KW-0342">GTP-binding</keyword>
<dbReference type="Pfam" id="PF13328">
    <property type="entry name" value="HD_4"/>
    <property type="match status" value="1"/>
</dbReference>
<dbReference type="SMART" id="SM00954">
    <property type="entry name" value="RelA_SpoT"/>
    <property type="match status" value="1"/>
</dbReference>
<evidence type="ECO:0000256" key="1">
    <source>
        <dbReference type="ARBA" id="ARBA00004976"/>
    </source>
</evidence>
<comment type="catalytic activity">
    <reaction evidence="8">
        <text>GTP + ATP = guanosine 3'-diphosphate 5'-triphosphate + AMP</text>
        <dbReference type="Rhea" id="RHEA:22088"/>
        <dbReference type="ChEBI" id="CHEBI:30616"/>
        <dbReference type="ChEBI" id="CHEBI:37565"/>
        <dbReference type="ChEBI" id="CHEBI:142410"/>
        <dbReference type="ChEBI" id="CHEBI:456215"/>
        <dbReference type="EC" id="2.7.6.5"/>
    </reaction>
</comment>
<dbReference type="PANTHER" id="PTHR21262">
    <property type="entry name" value="GUANOSINE-3',5'-BIS DIPHOSPHATE 3'-PYROPHOSPHOHYDROLASE"/>
    <property type="match status" value="1"/>
</dbReference>
<evidence type="ECO:0000256" key="9">
    <source>
        <dbReference type="RuleBase" id="RU003847"/>
    </source>
</evidence>
<evidence type="ECO:0000259" key="10">
    <source>
        <dbReference type="PROSITE" id="PS51671"/>
    </source>
</evidence>
<evidence type="ECO:0000259" key="11">
    <source>
        <dbReference type="PROSITE" id="PS51831"/>
    </source>
</evidence>
<evidence type="ECO:0000256" key="5">
    <source>
        <dbReference type="ARBA" id="ARBA00029754"/>
    </source>
</evidence>
<reference evidence="13" key="1">
    <citation type="submission" date="2020-10" db="EMBL/GenBank/DDBJ databases">
        <authorList>
            <person name="Gilroy R."/>
        </authorList>
    </citation>
    <scope>NUCLEOTIDE SEQUENCE</scope>
    <source>
        <strain evidence="13">11159</strain>
    </source>
</reference>
<accession>A0A9D9DI64</accession>
<organism evidence="13 14">
    <name type="scientific">Candidatus Onthovivens merdipullorum</name>
    <dbReference type="NCBI Taxonomy" id="2840889"/>
    <lineage>
        <taxon>Bacteria</taxon>
        <taxon>Bacillati</taxon>
        <taxon>Bacillota</taxon>
        <taxon>Bacilli</taxon>
        <taxon>Bacillales</taxon>
        <taxon>Candidatus Onthovivens</taxon>
    </lineage>
</organism>
<protein>
    <recommendedName>
        <fullName evidence="3">GTP pyrophosphokinase</fullName>
        <ecNumber evidence="2">2.7.6.5</ecNumber>
    </recommendedName>
    <alternativeName>
        <fullName evidence="6">(p)ppGpp synthase</fullName>
    </alternativeName>
    <alternativeName>
        <fullName evidence="5">ATP:GTP 3'-pyrophosphotransferase</fullName>
    </alternativeName>
    <alternativeName>
        <fullName evidence="7">ppGpp synthase I</fullName>
    </alternativeName>
</protein>
<dbReference type="InterPro" id="IPR003607">
    <property type="entry name" value="HD/PDEase_dom"/>
</dbReference>
<dbReference type="Gene3D" id="3.30.460.10">
    <property type="entry name" value="Beta Polymerase, domain 2"/>
    <property type="match status" value="1"/>
</dbReference>
<dbReference type="Pfam" id="PF13291">
    <property type="entry name" value="ACT_4"/>
    <property type="match status" value="1"/>
</dbReference>
<dbReference type="EMBL" id="JADIMY010000027">
    <property type="protein sequence ID" value="MBO8427200.1"/>
    <property type="molecule type" value="Genomic_DNA"/>
</dbReference>
<dbReference type="SMART" id="SM00471">
    <property type="entry name" value="HDc"/>
    <property type="match status" value="1"/>
</dbReference>
<dbReference type="Pfam" id="PF02824">
    <property type="entry name" value="TGS"/>
    <property type="match status" value="1"/>
</dbReference>
<dbReference type="PROSITE" id="PS51880">
    <property type="entry name" value="TGS"/>
    <property type="match status" value="1"/>
</dbReference>
<dbReference type="CDD" id="cd01668">
    <property type="entry name" value="TGS_RSH"/>
    <property type="match status" value="1"/>
</dbReference>
<proteinExistence type="inferred from homology"/>
<dbReference type="Gene3D" id="1.10.3210.10">
    <property type="entry name" value="Hypothetical protein af1432"/>
    <property type="match status" value="1"/>
</dbReference>
<dbReference type="EC" id="2.7.6.5" evidence="2"/>
<dbReference type="InterPro" id="IPR043519">
    <property type="entry name" value="NT_sf"/>
</dbReference>
<dbReference type="SUPFAM" id="SSF109604">
    <property type="entry name" value="HD-domain/PDEase-like"/>
    <property type="match status" value="1"/>
</dbReference>
<dbReference type="SUPFAM" id="SSF81271">
    <property type="entry name" value="TGS-like"/>
    <property type="match status" value="1"/>
</dbReference>
<gene>
    <name evidence="13" type="ORF">IAC58_01410</name>
</gene>
<dbReference type="InterPro" id="IPR012676">
    <property type="entry name" value="TGS-like"/>
</dbReference>
<dbReference type="CDD" id="cd05399">
    <property type="entry name" value="NT_Rel-Spo_like"/>
    <property type="match status" value="1"/>
</dbReference>
<feature type="domain" description="TGS" evidence="12">
    <location>
        <begin position="409"/>
        <end position="472"/>
    </location>
</feature>
<comment type="caution">
    <text evidence="13">The sequence shown here is derived from an EMBL/GenBank/DDBJ whole genome shotgun (WGS) entry which is preliminary data.</text>
</comment>
<dbReference type="GO" id="GO:0015969">
    <property type="term" value="P:guanosine tetraphosphate metabolic process"/>
    <property type="evidence" value="ECO:0007669"/>
    <property type="project" value="InterPro"/>
</dbReference>
<name>A0A9D9DI64_9BACL</name>
<dbReference type="Proteomes" id="UP000823613">
    <property type="component" value="Unassembled WGS sequence"/>
</dbReference>
<dbReference type="GO" id="GO:0005525">
    <property type="term" value="F:GTP binding"/>
    <property type="evidence" value="ECO:0007669"/>
    <property type="project" value="UniProtKB-KW"/>
</dbReference>
<dbReference type="InterPro" id="IPR033655">
    <property type="entry name" value="TGS_RelA/SpoT"/>
</dbReference>
<dbReference type="AlphaFoldDB" id="A0A9D9DI64"/>
<dbReference type="SUPFAM" id="SSF81301">
    <property type="entry name" value="Nucleotidyltransferase"/>
    <property type="match status" value="1"/>
</dbReference>
<evidence type="ECO:0000256" key="4">
    <source>
        <dbReference type="ARBA" id="ARBA00023134"/>
    </source>
</evidence>
<evidence type="ECO:0000259" key="12">
    <source>
        <dbReference type="PROSITE" id="PS51880"/>
    </source>
</evidence>
<evidence type="ECO:0000256" key="3">
    <source>
        <dbReference type="ARBA" id="ARBA00019852"/>
    </source>
</evidence>
<comment type="pathway">
    <text evidence="1">Purine metabolism; ppGpp biosynthesis; ppGpp from GTP: step 1/2.</text>
</comment>
<dbReference type="FunFam" id="3.30.460.10:FF:000001">
    <property type="entry name" value="GTP pyrophosphokinase RelA"/>
    <property type="match status" value="1"/>
</dbReference>
<dbReference type="PROSITE" id="PS51831">
    <property type="entry name" value="HD"/>
    <property type="match status" value="1"/>
</dbReference>
<feature type="domain" description="HD" evidence="11">
    <location>
        <begin position="62"/>
        <end position="163"/>
    </location>
</feature>
<dbReference type="InterPro" id="IPR012675">
    <property type="entry name" value="Beta-grasp_dom_sf"/>
</dbReference>
<dbReference type="InterPro" id="IPR006674">
    <property type="entry name" value="HD_domain"/>
</dbReference>
<dbReference type="InterPro" id="IPR045865">
    <property type="entry name" value="ACT-like_dom_sf"/>
</dbReference>
<dbReference type="GO" id="GO:0008728">
    <property type="term" value="F:GTP diphosphokinase activity"/>
    <property type="evidence" value="ECO:0007669"/>
    <property type="project" value="UniProtKB-EC"/>
</dbReference>
<dbReference type="FunFam" id="1.10.3210.10:FF:000001">
    <property type="entry name" value="GTP pyrophosphokinase RelA"/>
    <property type="match status" value="1"/>
</dbReference>
<dbReference type="Gene3D" id="3.10.20.30">
    <property type="match status" value="1"/>
</dbReference>
<evidence type="ECO:0000256" key="6">
    <source>
        <dbReference type="ARBA" id="ARBA00032407"/>
    </source>
</evidence>
<dbReference type="Pfam" id="PF04607">
    <property type="entry name" value="RelA_SpoT"/>
    <property type="match status" value="1"/>
</dbReference>
<dbReference type="PROSITE" id="PS51671">
    <property type="entry name" value="ACT"/>
    <property type="match status" value="1"/>
</dbReference>
<dbReference type="FunFam" id="3.10.20.30:FF:000002">
    <property type="entry name" value="GTP pyrophosphokinase (RelA/SpoT)"/>
    <property type="match status" value="1"/>
</dbReference>
<dbReference type="PANTHER" id="PTHR21262:SF31">
    <property type="entry name" value="GTP PYROPHOSPHOKINASE"/>
    <property type="match status" value="1"/>
</dbReference>
<dbReference type="GO" id="GO:0005886">
    <property type="term" value="C:plasma membrane"/>
    <property type="evidence" value="ECO:0007669"/>
    <property type="project" value="TreeGrafter"/>
</dbReference>
<evidence type="ECO:0000256" key="2">
    <source>
        <dbReference type="ARBA" id="ARBA00013251"/>
    </source>
</evidence>
<dbReference type="InterPro" id="IPR007685">
    <property type="entry name" value="RelA_SpoT"/>
</dbReference>
<keyword evidence="4" id="KW-0547">Nucleotide-binding</keyword>
<dbReference type="CDD" id="cd00077">
    <property type="entry name" value="HDc"/>
    <property type="match status" value="1"/>
</dbReference>
<dbReference type="InterPro" id="IPR004095">
    <property type="entry name" value="TGS"/>
</dbReference>